<protein>
    <submittedName>
        <fullName evidence="1">Uncharacterized protein</fullName>
    </submittedName>
</protein>
<name>A0ABY5S4C3_9BACL</name>
<organism evidence="1 2">
    <name type="scientific">Paenibacillus spongiae</name>
    <dbReference type="NCBI Taxonomy" id="2909671"/>
    <lineage>
        <taxon>Bacteria</taxon>
        <taxon>Bacillati</taxon>
        <taxon>Bacillota</taxon>
        <taxon>Bacilli</taxon>
        <taxon>Bacillales</taxon>
        <taxon>Paenibacillaceae</taxon>
        <taxon>Paenibacillus</taxon>
    </lineage>
</organism>
<reference evidence="1" key="1">
    <citation type="submission" date="2022-01" db="EMBL/GenBank/DDBJ databases">
        <title>Paenibacillus spongiae sp. nov., isolated from marine sponge.</title>
        <authorList>
            <person name="Li Z."/>
            <person name="Zhang M."/>
        </authorList>
    </citation>
    <scope>NUCLEOTIDE SEQUENCE</scope>
    <source>
        <strain evidence="1">PHS-Z3</strain>
    </source>
</reference>
<evidence type="ECO:0000313" key="2">
    <source>
        <dbReference type="Proteomes" id="UP001057877"/>
    </source>
</evidence>
<dbReference type="EMBL" id="CP091430">
    <property type="protein sequence ID" value="UVI27420.1"/>
    <property type="molecule type" value="Genomic_DNA"/>
</dbReference>
<keyword evidence="2" id="KW-1185">Reference proteome</keyword>
<sequence>MEFLLDGSIADDYLSFEDRNTLHRMLATDKYALRFARKALAEGIEEDTIYKITGLDKDYIAILKSKSLR</sequence>
<gene>
    <name evidence="1" type="ORF">L1F29_18285</name>
</gene>
<dbReference type="Proteomes" id="UP001057877">
    <property type="component" value="Chromosome"/>
</dbReference>
<proteinExistence type="predicted"/>
<accession>A0ABY5S4C3</accession>
<dbReference type="RefSeq" id="WP_258383508.1">
    <property type="nucleotide sequence ID" value="NZ_CP091430.1"/>
</dbReference>
<evidence type="ECO:0000313" key="1">
    <source>
        <dbReference type="EMBL" id="UVI27420.1"/>
    </source>
</evidence>